<evidence type="ECO:0000256" key="2">
    <source>
        <dbReference type="SAM" id="Phobius"/>
    </source>
</evidence>
<feature type="compositionally biased region" description="Polar residues" evidence="1">
    <location>
        <begin position="25"/>
        <end position="36"/>
    </location>
</feature>
<evidence type="ECO:0000313" key="3">
    <source>
        <dbReference type="EMBL" id="KAL0569678.1"/>
    </source>
</evidence>
<dbReference type="Proteomes" id="UP001465976">
    <property type="component" value="Unassembled WGS sequence"/>
</dbReference>
<keyword evidence="2" id="KW-0472">Membrane</keyword>
<organism evidence="3 4">
    <name type="scientific">Marasmius crinis-equi</name>
    <dbReference type="NCBI Taxonomy" id="585013"/>
    <lineage>
        <taxon>Eukaryota</taxon>
        <taxon>Fungi</taxon>
        <taxon>Dikarya</taxon>
        <taxon>Basidiomycota</taxon>
        <taxon>Agaricomycotina</taxon>
        <taxon>Agaricomycetes</taxon>
        <taxon>Agaricomycetidae</taxon>
        <taxon>Agaricales</taxon>
        <taxon>Marasmiineae</taxon>
        <taxon>Marasmiaceae</taxon>
        <taxon>Marasmius</taxon>
    </lineage>
</organism>
<name>A0ABR3F3N6_9AGAR</name>
<evidence type="ECO:0008006" key="5">
    <source>
        <dbReference type="Google" id="ProtNLM"/>
    </source>
</evidence>
<sequence>MDADRKSTVSSFYGRKNSLDALNSDFPSPSTPNYHHQQARGRDDASSFYNPDNRNIEPGRPGTAGYNRNSFFFAGREEPVKGGRDEEEDGGNGGAWDIYADFNNAGPKYSTSFGGGKMDGYQALSPATTPKGDDASAMGPVELVTVPAMGPEWKKEELQDMTKKSRKQKKADARSTKWKEWNRGQRGFCGGWLTRRVFVILLFIICAAIGITLAFVIPRVPKFQFNSDTPLANATGDWADAVQLTFNRAPANFSFPAFADLQVDTTDSYVPIKFHPLSAEIYDQDTNRQVAKGDLSITLPAKKFNNILLPLNFSYVASNDTDQTWKNWYEACKNKGNAPNGVRQSLKFRLVLRMNIFGLVGKQTTSTSISDASCPIELAMNAA</sequence>
<keyword evidence="4" id="KW-1185">Reference proteome</keyword>
<reference evidence="3 4" key="1">
    <citation type="submission" date="2024-02" db="EMBL/GenBank/DDBJ databases">
        <title>A draft genome for the cacao thread blight pathogen Marasmius crinis-equi.</title>
        <authorList>
            <person name="Cohen S.P."/>
            <person name="Baruah I.K."/>
            <person name="Amoako-Attah I."/>
            <person name="Bukari Y."/>
            <person name="Meinhardt L.W."/>
            <person name="Bailey B.A."/>
        </authorList>
    </citation>
    <scope>NUCLEOTIDE SEQUENCE [LARGE SCALE GENOMIC DNA]</scope>
    <source>
        <strain evidence="3 4">GH-76</strain>
    </source>
</reference>
<feature type="region of interest" description="Disordered" evidence="1">
    <location>
        <begin position="1"/>
        <end position="92"/>
    </location>
</feature>
<keyword evidence="2" id="KW-1133">Transmembrane helix</keyword>
<feature type="transmembrane region" description="Helical" evidence="2">
    <location>
        <begin position="197"/>
        <end position="217"/>
    </location>
</feature>
<feature type="region of interest" description="Disordered" evidence="1">
    <location>
        <begin position="156"/>
        <end position="177"/>
    </location>
</feature>
<gene>
    <name evidence="3" type="ORF">V5O48_012291</name>
</gene>
<comment type="caution">
    <text evidence="3">The sequence shown here is derived from an EMBL/GenBank/DDBJ whole genome shotgun (WGS) entry which is preliminary data.</text>
</comment>
<dbReference type="EMBL" id="JBAHYK010001071">
    <property type="protein sequence ID" value="KAL0569678.1"/>
    <property type="molecule type" value="Genomic_DNA"/>
</dbReference>
<keyword evidence="2" id="KW-0812">Transmembrane</keyword>
<feature type="compositionally biased region" description="Basic and acidic residues" evidence="1">
    <location>
        <begin position="75"/>
        <end position="84"/>
    </location>
</feature>
<protein>
    <recommendedName>
        <fullName evidence="5">Late embryogenesis abundant protein LEA-2 subgroup domain-containing protein</fullName>
    </recommendedName>
</protein>
<evidence type="ECO:0000256" key="1">
    <source>
        <dbReference type="SAM" id="MobiDB-lite"/>
    </source>
</evidence>
<evidence type="ECO:0000313" key="4">
    <source>
        <dbReference type="Proteomes" id="UP001465976"/>
    </source>
</evidence>
<proteinExistence type="predicted"/>
<accession>A0ABR3F3N6</accession>